<keyword evidence="1" id="KW-0472">Membrane</keyword>
<proteinExistence type="predicted"/>
<evidence type="ECO:0000313" key="3">
    <source>
        <dbReference type="Proteomes" id="UP000635071"/>
    </source>
</evidence>
<organism evidence="2 3">
    <name type="scientific">Sandarakinorhabdus glacialis</name>
    <dbReference type="NCBI Taxonomy" id="1614636"/>
    <lineage>
        <taxon>Bacteria</taxon>
        <taxon>Pseudomonadati</taxon>
        <taxon>Pseudomonadota</taxon>
        <taxon>Alphaproteobacteria</taxon>
        <taxon>Sphingomonadales</taxon>
        <taxon>Sphingosinicellaceae</taxon>
        <taxon>Sandarakinorhabdus</taxon>
    </lineage>
</organism>
<keyword evidence="1" id="KW-0812">Transmembrane</keyword>
<dbReference type="Pfam" id="PF14108">
    <property type="entry name" value="ABA4-like"/>
    <property type="match status" value="1"/>
</dbReference>
<dbReference type="AlphaFoldDB" id="A0A917E6S1"/>
<accession>A0A917E6S1</accession>
<comment type="caution">
    <text evidence="2">The sequence shown here is derived from an EMBL/GenBank/DDBJ whole genome shotgun (WGS) entry which is preliminary data.</text>
</comment>
<dbReference type="EMBL" id="BMJM01000004">
    <property type="protein sequence ID" value="GGE10176.1"/>
    <property type="molecule type" value="Genomic_DNA"/>
</dbReference>
<keyword evidence="3" id="KW-1185">Reference proteome</keyword>
<keyword evidence="1" id="KW-1133">Transmembrane helix</keyword>
<feature type="transmembrane region" description="Helical" evidence="1">
    <location>
        <begin position="111"/>
        <end position="134"/>
    </location>
</feature>
<gene>
    <name evidence="2" type="ORF">GCM10011529_15670</name>
</gene>
<reference evidence="2" key="1">
    <citation type="journal article" date="2014" name="Int. J. Syst. Evol. Microbiol.">
        <title>Complete genome sequence of Corynebacterium casei LMG S-19264T (=DSM 44701T), isolated from a smear-ripened cheese.</title>
        <authorList>
            <consortium name="US DOE Joint Genome Institute (JGI-PGF)"/>
            <person name="Walter F."/>
            <person name="Albersmeier A."/>
            <person name="Kalinowski J."/>
            <person name="Ruckert C."/>
        </authorList>
    </citation>
    <scope>NUCLEOTIDE SEQUENCE</scope>
    <source>
        <strain evidence="2">CGMCC 1.15519</strain>
    </source>
</reference>
<reference evidence="2" key="2">
    <citation type="submission" date="2020-09" db="EMBL/GenBank/DDBJ databases">
        <authorList>
            <person name="Sun Q."/>
            <person name="Zhou Y."/>
        </authorList>
    </citation>
    <scope>NUCLEOTIDE SEQUENCE</scope>
    <source>
        <strain evidence="2">CGMCC 1.15519</strain>
    </source>
</reference>
<evidence type="ECO:0008006" key="4">
    <source>
        <dbReference type="Google" id="ProtNLM"/>
    </source>
</evidence>
<evidence type="ECO:0000313" key="2">
    <source>
        <dbReference type="EMBL" id="GGE10176.1"/>
    </source>
</evidence>
<feature type="transmembrane region" description="Helical" evidence="1">
    <location>
        <begin position="7"/>
        <end position="24"/>
    </location>
</feature>
<feature type="transmembrane region" description="Helical" evidence="1">
    <location>
        <begin position="30"/>
        <end position="52"/>
    </location>
</feature>
<sequence length="140" mass="14722">MDLETLFSIASAVALAGWVMLVLAPLRRPWAVAGARIVAVVLCGGYLSLVAAGLAGDGMPAGSGFDTLAGVRLLLSTPAALLAGWVHYLAFDLFVGSWQVEDAPAAGIPHWLVVPCLVLTFMAGPVGLFVYFIIRTLRNR</sequence>
<feature type="transmembrane region" description="Helical" evidence="1">
    <location>
        <begin position="73"/>
        <end position="91"/>
    </location>
</feature>
<name>A0A917E6S1_9SPHN</name>
<dbReference type="InterPro" id="IPR025461">
    <property type="entry name" value="ABA4-like"/>
</dbReference>
<dbReference type="RefSeq" id="WP_188762371.1">
    <property type="nucleotide sequence ID" value="NZ_BMJM01000004.1"/>
</dbReference>
<dbReference type="Proteomes" id="UP000635071">
    <property type="component" value="Unassembled WGS sequence"/>
</dbReference>
<protein>
    <recommendedName>
        <fullName evidence="4">DUF4281 domain-containing protein</fullName>
    </recommendedName>
</protein>
<evidence type="ECO:0000256" key="1">
    <source>
        <dbReference type="SAM" id="Phobius"/>
    </source>
</evidence>